<dbReference type="Proteomes" id="UP000499080">
    <property type="component" value="Unassembled WGS sequence"/>
</dbReference>
<sequence>MTRTTPELTPPPSFRTTPMVERLPPRMVWGATGLIHDGSSVESGFEPGIRGPQSRDLTTKPPRPPRLKEKKTIDKVSLLSN</sequence>
<feature type="region of interest" description="Disordered" evidence="1">
    <location>
        <begin position="35"/>
        <end position="81"/>
    </location>
</feature>
<feature type="region of interest" description="Disordered" evidence="1">
    <location>
        <begin position="1"/>
        <end position="21"/>
    </location>
</feature>
<organism evidence="2 3">
    <name type="scientific">Araneus ventricosus</name>
    <name type="common">Orbweaver spider</name>
    <name type="synonym">Epeira ventricosa</name>
    <dbReference type="NCBI Taxonomy" id="182803"/>
    <lineage>
        <taxon>Eukaryota</taxon>
        <taxon>Metazoa</taxon>
        <taxon>Ecdysozoa</taxon>
        <taxon>Arthropoda</taxon>
        <taxon>Chelicerata</taxon>
        <taxon>Arachnida</taxon>
        <taxon>Araneae</taxon>
        <taxon>Araneomorphae</taxon>
        <taxon>Entelegynae</taxon>
        <taxon>Araneoidea</taxon>
        <taxon>Araneidae</taxon>
        <taxon>Araneus</taxon>
    </lineage>
</organism>
<dbReference type="EMBL" id="BGPR01000340">
    <property type="protein sequence ID" value="GBM14214.1"/>
    <property type="molecule type" value="Genomic_DNA"/>
</dbReference>
<dbReference type="AlphaFoldDB" id="A0A4Y2DEC0"/>
<accession>A0A4Y2DEC0</accession>
<keyword evidence="3" id="KW-1185">Reference proteome</keyword>
<protein>
    <submittedName>
        <fullName evidence="2">Uncharacterized protein</fullName>
    </submittedName>
</protein>
<evidence type="ECO:0000313" key="2">
    <source>
        <dbReference type="EMBL" id="GBM14214.1"/>
    </source>
</evidence>
<name>A0A4Y2DEC0_ARAVE</name>
<evidence type="ECO:0000313" key="3">
    <source>
        <dbReference type="Proteomes" id="UP000499080"/>
    </source>
</evidence>
<comment type="caution">
    <text evidence="2">The sequence shown here is derived from an EMBL/GenBank/DDBJ whole genome shotgun (WGS) entry which is preliminary data.</text>
</comment>
<proteinExistence type="predicted"/>
<gene>
    <name evidence="2" type="ORF">AVEN_167301_1</name>
</gene>
<reference evidence="2 3" key="1">
    <citation type="journal article" date="2019" name="Sci. Rep.">
        <title>Orb-weaving spider Araneus ventricosus genome elucidates the spidroin gene catalogue.</title>
        <authorList>
            <person name="Kono N."/>
            <person name="Nakamura H."/>
            <person name="Ohtoshi R."/>
            <person name="Moran D.A.P."/>
            <person name="Shinohara A."/>
            <person name="Yoshida Y."/>
            <person name="Fujiwara M."/>
            <person name="Mori M."/>
            <person name="Tomita M."/>
            <person name="Arakawa K."/>
        </authorList>
    </citation>
    <scope>NUCLEOTIDE SEQUENCE [LARGE SCALE GENOMIC DNA]</scope>
</reference>
<evidence type="ECO:0000256" key="1">
    <source>
        <dbReference type="SAM" id="MobiDB-lite"/>
    </source>
</evidence>